<feature type="compositionally biased region" description="Low complexity" evidence="1">
    <location>
        <begin position="388"/>
        <end position="406"/>
    </location>
</feature>
<keyword evidence="2" id="KW-1133">Transmembrane helix</keyword>
<name>A0ABP5NNZ0_9ACTN</name>
<proteinExistence type="predicted"/>
<keyword evidence="5" id="KW-1185">Reference proteome</keyword>
<evidence type="ECO:0000313" key="5">
    <source>
        <dbReference type="Proteomes" id="UP001501391"/>
    </source>
</evidence>
<feature type="compositionally biased region" description="Gly residues" evidence="1">
    <location>
        <begin position="331"/>
        <end position="369"/>
    </location>
</feature>
<evidence type="ECO:0000313" key="4">
    <source>
        <dbReference type="EMBL" id="GAA2201316.1"/>
    </source>
</evidence>
<evidence type="ECO:0000256" key="2">
    <source>
        <dbReference type="SAM" id="Phobius"/>
    </source>
</evidence>
<feature type="chain" id="PRO_5045713273" description="Gram-positive cocci surface proteins LPxTG domain-containing protein" evidence="3">
    <location>
        <begin position="34"/>
        <end position="442"/>
    </location>
</feature>
<keyword evidence="2" id="KW-0812">Transmembrane</keyword>
<gene>
    <name evidence="4" type="ORF">GCM10009787_55720</name>
</gene>
<feature type="signal peptide" evidence="3">
    <location>
        <begin position="1"/>
        <end position="33"/>
    </location>
</feature>
<keyword evidence="3" id="KW-0732">Signal</keyword>
<accession>A0ABP5NNZ0</accession>
<protein>
    <recommendedName>
        <fullName evidence="6">Gram-positive cocci surface proteins LPxTG domain-containing protein</fullName>
    </recommendedName>
</protein>
<dbReference type="RefSeq" id="WP_346163788.1">
    <property type="nucleotide sequence ID" value="NZ_BAAAOQ010000020.1"/>
</dbReference>
<evidence type="ECO:0008006" key="6">
    <source>
        <dbReference type="Google" id="ProtNLM"/>
    </source>
</evidence>
<dbReference type="Proteomes" id="UP001501391">
    <property type="component" value="Unassembled WGS sequence"/>
</dbReference>
<keyword evidence="2" id="KW-0472">Membrane</keyword>
<feature type="compositionally biased region" description="Gly residues" evidence="1">
    <location>
        <begin position="376"/>
        <end position="387"/>
    </location>
</feature>
<evidence type="ECO:0000256" key="1">
    <source>
        <dbReference type="SAM" id="MobiDB-lite"/>
    </source>
</evidence>
<organism evidence="4 5">
    <name type="scientific">Streptomyces bangladeshensis</name>
    <dbReference type="NCBI Taxonomy" id="295352"/>
    <lineage>
        <taxon>Bacteria</taxon>
        <taxon>Bacillati</taxon>
        <taxon>Actinomycetota</taxon>
        <taxon>Actinomycetes</taxon>
        <taxon>Kitasatosporales</taxon>
        <taxon>Streptomycetaceae</taxon>
        <taxon>Streptomyces</taxon>
    </lineage>
</organism>
<evidence type="ECO:0000256" key="3">
    <source>
        <dbReference type="SAM" id="SignalP"/>
    </source>
</evidence>
<reference evidence="5" key="1">
    <citation type="journal article" date="2019" name="Int. J. Syst. Evol. Microbiol.">
        <title>The Global Catalogue of Microorganisms (GCM) 10K type strain sequencing project: providing services to taxonomists for standard genome sequencing and annotation.</title>
        <authorList>
            <consortium name="The Broad Institute Genomics Platform"/>
            <consortium name="The Broad Institute Genome Sequencing Center for Infectious Disease"/>
            <person name="Wu L."/>
            <person name="Ma J."/>
        </authorList>
    </citation>
    <scope>NUCLEOTIDE SEQUENCE [LARGE SCALE GENOMIC DNA]</scope>
    <source>
        <strain evidence="5">JCM 14924</strain>
    </source>
</reference>
<comment type="caution">
    <text evidence="4">The sequence shown here is derived from an EMBL/GenBank/DDBJ whole genome shotgun (WGS) entry which is preliminary data.</text>
</comment>
<feature type="transmembrane region" description="Helical" evidence="2">
    <location>
        <begin position="413"/>
        <end position="434"/>
    </location>
</feature>
<feature type="region of interest" description="Disordered" evidence="1">
    <location>
        <begin position="326"/>
        <end position="406"/>
    </location>
</feature>
<sequence length="442" mass="43206">MPLSTPGPRALRQTAGALGALALLALGAAPASADDPATGLVLGALAPVDGVKPGAEIQVPATFTNTGGAALGKVWMSYSVTRGLSHTAIPSNCLRYEVSSFDEAPSSSDLVCAFDQQIEPGVVYAPERPATLKALDHALHDELRVSVAAYDPAPTDGAADPVRGTGPAVKLVERPDEKPAAPGSARHDGWDAADVPVTTDNTADFQVTGARLRGRVGDTVDVQLKFTNAGPGWVLRASDGPATHVLVKMPAGTTVTKADGYCEKAGDGGYECGTSQRWVDEGRGETYEFKVRIDKAVAGAEGSVALTDESRPFDADKTNDTAAITLDVTGGSTGGSGSAGGGSASSAGGTGTTGGSGSTAGGSATGGTSGSASTGGATGGSDGGSDGGSASAASSAASSASGGNLANTGSGSVLPVAAAAAGAVVVGAGAIVVVRRRAGRQR</sequence>
<dbReference type="EMBL" id="BAAAOQ010000020">
    <property type="protein sequence ID" value="GAA2201316.1"/>
    <property type="molecule type" value="Genomic_DNA"/>
</dbReference>